<dbReference type="InterPro" id="IPR003615">
    <property type="entry name" value="HNH_nuc"/>
</dbReference>
<protein>
    <recommendedName>
        <fullName evidence="2">HNH nuclease domain-containing protein</fullName>
    </recommendedName>
</protein>
<comment type="caution">
    <text evidence="3">The sequence shown here is derived from an EMBL/GenBank/DDBJ whole genome shotgun (WGS) entry which is preliminary data.</text>
</comment>
<organism evidence="3 4">
    <name type="scientific">Falsiroseomonas bella</name>
    <dbReference type="NCBI Taxonomy" id="2184016"/>
    <lineage>
        <taxon>Bacteria</taxon>
        <taxon>Pseudomonadati</taxon>
        <taxon>Pseudomonadota</taxon>
        <taxon>Alphaproteobacteria</taxon>
        <taxon>Acetobacterales</taxon>
        <taxon>Roseomonadaceae</taxon>
        <taxon>Falsiroseomonas</taxon>
    </lineage>
</organism>
<feature type="region of interest" description="Disordered" evidence="1">
    <location>
        <begin position="1"/>
        <end position="22"/>
    </location>
</feature>
<dbReference type="SUPFAM" id="SSF54060">
    <property type="entry name" value="His-Me finger endonucleases"/>
    <property type="match status" value="1"/>
</dbReference>
<dbReference type="Proteomes" id="UP000245765">
    <property type="component" value="Unassembled WGS sequence"/>
</dbReference>
<feature type="domain" description="HNH nuclease" evidence="2">
    <location>
        <begin position="46"/>
        <end position="86"/>
    </location>
</feature>
<sequence>MIPPYRGTMPNGGERPYGGTPTFGVWNKTDGRFITTVGERSWKVARLVAEAFHGPPPFEGAVVMHLDENAANNRASNLRWGTQKENLNAPGFIEYCRRRTGSKSPATKGMLRRSGTCST</sequence>
<evidence type="ECO:0000313" key="4">
    <source>
        <dbReference type="Proteomes" id="UP000245765"/>
    </source>
</evidence>
<name>A0A317FFJ4_9PROT</name>
<proteinExistence type="predicted"/>
<gene>
    <name evidence="3" type="ORF">DFH01_13525</name>
</gene>
<dbReference type="Pfam" id="PF13392">
    <property type="entry name" value="HNH_3"/>
    <property type="match status" value="1"/>
</dbReference>
<dbReference type="InterPro" id="IPR044925">
    <property type="entry name" value="His-Me_finger_sf"/>
</dbReference>
<dbReference type="EMBL" id="QGNA01000003">
    <property type="protein sequence ID" value="PWS36817.1"/>
    <property type="molecule type" value="Genomic_DNA"/>
</dbReference>
<evidence type="ECO:0000313" key="3">
    <source>
        <dbReference type="EMBL" id="PWS36817.1"/>
    </source>
</evidence>
<keyword evidence="4" id="KW-1185">Reference proteome</keyword>
<evidence type="ECO:0000259" key="2">
    <source>
        <dbReference type="Pfam" id="PF13392"/>
    </source>
</evidence>
<dbReference type="AlphaFoldDB" id="A0A317FFJ4"/>
<dbReference type="Gene3D" id="3.90.75.20">
    <property type="match status" value="1"/>
</dbReference>
<accession>A0A317FFJ4</accession>
<reference evidence="4" key="1">
    <citation type="submission" date="2018-05" db="EMBL/GenBank/DDBJ databases">
        <authorList>
            <person name="Du Z."/>
            <person name="Wang X."/>
        </authorList>
    </citation>
    <scope>NUCLEOTIDE SEQUENCE [LARGE SCALE GENOMIC DNA]</scope>
    <source>
        <strain evidence="4">CQN31</strain>
    </source>
</reference>
<evidence type="ECO:0000256" key="1">
    <source>
        <dbReference type="SAM" id="MobiDB-lite"/>
    </source>
</evidence>